<organism evidence="4 5">
    <name type="scientific">Desulfomicrobium orale DSM 12838</name>
    <dbReference type="NCBI Taxonomy" id="888061"/>
    <lineage>
        <taxon>Bacteria</taxon>
        <taxon>Pseudomonadati</taxon>
        <taxon>Thermodesulfobacteriota</taxon>
        <taxon>Desulfovibrionia</taxon>
        <taxon>Desulfovibrionales</taxon>
        <taxon>Desulfomicrobiaceae</taxon>
        <taxon>Desulfomicrobium</taxon>
    </lineage>
</organism>
<comment type="cofactor">
    <cofactor evidence="1">
        <name>Mg(2+)</name>
        <dbReference type="ChEBI" id="CHEBI:18420"/>
    </cofactor>
</comment>
<keyword evidence="2 4" id="KW-0378">Hydrolase</keyword>
<dbReference type="InterPro" id="IPR000086">
    <property type="entry name" value="NUDIX_hydrolase_dom"/>
</dbReference>
<dbReference type="AlphaFoldDB" id="A0A0X8JRK2"/>
<evidence type="ECO:0000313" key="5">
    <source>
        <dbReference type="Proteomes" id="UP000063964"/>
    </source>
</evidence>
<accession>A0A0X8JRK2</accession>
<evidence type="ECO:0000259" key="3">
    <source>
        <dbReference type="PROSITE" id="PS51462"/>
    </source>
</evidence>
<dbReference type="InterPro" id="IPR059176">
    <property type="entry name" value="UDP-X_N"/>
</dbReference>
<name>A0A0X8JRK2_9BACT</name>
<dbReference type="PROSITE" id="PS51462">
    <property type="entry name" value="NUDIX"/>
    <property type="match status" value="1"/>
</dbReference>
<dbReference type="Pfam" id="PF00293">
    <property type="entry name" value="NUDIX"/>
    <property type="match status" value="1"/>
</dbReference>
<dbReference type="Pfam" id="PF12535">
    <property type="entry name" value="Nudix_N"/>
    <property type="match status" value="1"/>
</dbReference>
<dbReference type="STRING" id="888061.AXF15_11745"/>
<dbReference type="OrthoDB" id="8480561at2"/>
<dbReference type="GO" id="GO:0016787">
    <property type="term" value="F:hydrolase activity"/>
    <property type="evidence" value="ECO:0007669"/>
    <property type="project" value="UniProtKB-KW"/>
</dbReference>
<dbReference type="EMBL" id="CP014230">
    <property type="protein sequence ID" value="AMD93704.1"/>
    <property type="molecule type" value="Genomic_DNA"/>
</dbReference>
<sequence length="209" mass="23181">MNDASLPRWLEWAREIQALSQTGLAYAKSHYDRDIFARLSGIAAEITAEHTNLPLTDIRRTFSLEPGYATPKVDVRAAVIRNGRILLVRENSDGKWAMPGGWADVGDFPAAAAERETLEESGFVVRAVKLLGVFDANRGTKANAFYHAVKLVFLCDLVSGEAAPSQETLAVDFFDFESLPDLSMQRTNPRHLKEVRAHLNDPLRPAAFD</sequence>
<dbReference type="CDD" id="cd04672">
    <property type="entry name" value="NUDIX_CDP-Chase_like"/>
    <property type="match status" value="1"/>
</dbReference>
<keyword evidence="5" id="KW-1185">Reference proteome</keyword>
<dbReference type="InterPro" id="IPR015797">
    <property type="entry name" value="NUDIX_hydrolase-like_dom_sf"/>
</dbReference>
<gene>
    <name evidence="4" type="ORF">AXF15_11745</name>
</gene>
<dbReference type="Gene3D" id="3.90.79.10">
    <property type="entry name" value="Nucleoside Triphosphate Pyrophosphohydrolase"/>
    <property type="match status" value="1"/>
</dbReference>
<dbReference type="Proteomes" id="UP000063964">
    <property type="component" value="Chromosome"/>
</dbReference>
<dbReference type="PANTHER" id="PTHR43046">
    <property type="entry name" value="GDP-MANNOSE MANNOSYL HYDROLASE"/>
    <property type="match status" value="1"/>
</dbReference>
<dbReference type="SUPFAM" id="SSF55811">
    <property type="entry name" value="Nudix"/>
    <property type="match status" value="1"/>
</dbReference>
<evidence type="ECO:0000256" key="1">
    <source>
        <dbReference type="ARBA" id="ARBA00001946"/>
    </source>
</evidence>
<dbReference type="KEGG" id="doa:AXF15_11745"/>
<evidence type="ECO:0000313" key="4">
    <source>
        <dbReference type="EMBL" id="AMD93704.1"/>
    </source>
</evidence>
<protein>
    <submittedName>
        <fullName evidence="4">NUDIX hydrolase</fullName>
    </submittedName>
</protein>
<evidence type="ECO:0000256" key="2">
    <source>
        <dbReference type="ARBA" id="ARBA00022801"/>
    </source>
</evidence>
<reference evidence="5" key="1">
    <citation type="submission" date="2016-02" db="EMBL/GenBank/DDBJ databases">
        <authorList>
            <person name="Holder M.E."/>
            <person name="Ajami N.J."/>
            <person name="Petrosino J.F."/>
        </authorList>
    </citation>
    <scope>NUCLEOTIDE SEQUENCE [LARGE SCALE GENOMIC DNA]</scope>
    <source>
        <strain evidence="5">DSM 12838</strain>
    </source>
</reference>
<dbReference type="PANTHER" id="PTHR43046:SF16">
    <property type="entry name" value="ADP-RIBOSE PYROPHOSPHATASE YJHB-RELATED"/>
    <property type="match status" value="1"/>
</dbReference>
<dbReference type="RefSeq" id="WP_066607753.1">
    <property type="nucleotide sequence ID" value="NZ_CP014230.1"/>
</dbReference>
<feature type="domain" description="Nudix hydrolase" evidence="3">
    <location>
        <begin position="70"/>
        <end position="197"/>
    </location>
</feature>
<proteinExistence type="predicted"/>
<dbReference type="Gene3D" id="6.10.250.1120">
    <property type="match status" value="1"/>
</dbReference>